<keyword evidence="1" id="KW-1133">Transmembrane helix</keyword>
<protein>
    <submittedName>
        <fullName evidence="4">Uncharacterized protein LOC106068576</fullName>
    </submittedName>
</protein>
<name>A0A9W3BJZ9_BIOGL</name>
<dbReference type="InterPro" id="IPR007110">
    <property type="entry name" value="Ig-like_dom"/>
</dbReference>
<dbReference type="InterPro" id="IPR013783">
    <property type="entry name" value="Ig-like_fold"/>
</dbReference>
<proteinExistence type="predicted"/>
<dbReference type="RefSeq" id="XP_055899748.1">
    <property type="nucleotide sequence ID" value="XM_056043773.1"/>
</dbReference>
<sequence>MTSDLKDIKALCNLSDTSAHAVTNASELVSLPTQTTTISSVLVTSTAVDKSIYSVDEAIILTCVTTPGPNFVDISTKSITYQWLSNAIVVQNSSSATYNFPKAAGNYIISCNATYGDATTASSNSINITRSSTYLTKPTILANPTNPVLGSLLTLACVSNYTDVTYSWKMGTEYIAQQFDHTIQLDSLTASDAGAYVCIVKRSAVTMTSEVFTISNGHVLTICSALVYGLLFMISRHLV</sequence>
<organism evidence="3 4">
    <name type="scientific">Biomphalaria glabrata</name>
    <name type="common">Bloodfluke planorb</name>
    <name type="synonym">Freshwater snail</name>
    <dbReference type="NCBI Taxonomy" id="6526"/>
    <lineage>
        <taxon>Eukaryota</taxon>
        <taxon>Metazoa</taxon>
        <taxon>Spiralia</taxon>
        <taxon>Lophotrochozoa</taxon>
        <taxon>Mollusca</taxon>
        <taxon>Gastropoda</taxon>
        <taxon>Heterobranchia</taxon>
        <taxon>Euthyneura</taxon>
        <taxon>Panpulmonata</taxon>
        <taxon>Hygrophila</taxon>
        <taxon>Lymnaeoidea</taxon>
        <taxon>Planorbidae</taxon>
        <taxon>Biomphalaria</taxon>
    </lineage>
</organism>
<feature type="transmembrane region" description="Helical" evidence="1">
    <location>
        <begin position="211"/>
        <end position="234"/>
    </location>
</feature>
<dbReference type="GeneID" id="106068576"/>
<evidence type="ECO:0000256" key="1">
    <source>
        <dbReference type="SAM" id="Phobius"/>
    </source>
</evidence>
<gene>
    <name evidence="4" type="primary">LOC106068576</name>
</gene>
<evidence type="ECO:0000313" key="3">
    <source>
        <dbReference type="Proteomes" id="UP001165740"/>
    </source>
</evidence>
<dbReference type="SUPFAM" id="SSF48726">
    <property type="entry name" value="Immunoglobulin"/>
    <property type="match status" value="1"/>
</dbReference>
<dbReference type="Gene3D" id="2.60.40.10">
    <property type="entry name" value="Immunoglobulins"/>
    <property type="match status" value="1"/>
</dbReference>
<evidence type="ECO:0000313" key="4">
    <source>
        <dbReference type="RefSeq" id="XP_055899748.1"/>
    </source>
</evidence>
<dbReference type="AlphaFoldDB" id="A0A9W3BJZ9"/>
<evidence type="ECO:0000259" key="2">
    <source>
        <dbReference type="PROSITE" id="PS50835"/>
    </source>
</evidence>
<dbReference type="Proteomes" id="UP001165740">
    <property type="component" value="Chromosome 10"/>
</dbReference>
<keyword evidence="1" id="KW-0472">Membrane</keyword>
<accession>A0A9W3BJZ9</accession>
<dbReference type="PROSITE" id="PS50835">
    <property type="entry name" value="IG_LIKE"/>
    <property type="match status" value="2"/>
</dbReference>
<keyword evidence="1" id="KW-0812">Transmembrane</keyword>
<keyword evidence="3" id="KW-1185">Reference proteome</keyword>
<feature type="domain" description="Ig-like" evidence="2">
    <location>
        <begin position="32"/>
        <end position="127"/>
    </location>
</feature>
<dbReference type="InterPro" id="IPR036179">
    <property type="entry name" value="Ig-like_dom_sf"/>
</dbReference>
<dbReference type="OrthoDB" id="6217859at2759"/>
<reference evidence="4" key="1">
    <citation type="submission" date="2025-08" db="UniProtKB">
        <authorList>
            <consortium name="RefSeq"/>
        </authorList>
    </citation>
    <scope>IDENTIFICATION</scope>
</reference>
<feature type="domain" description="Ig-like" evidence="2">
    <location>
        <begin position="138"/>
        <end position="215"/>
    </location>
</feature>